<evidence type="ECO:0000313" key="1">
    <source>
        <dbReference type="EMBL" id="TCS67606.1"/>
    </source>
</evidence>
<name>A0A4R3JMI3_9RHOB</name>
<accession>A0A4R3JMI3</accession>
<dbReference type="OrthoDB" id="7867799at2"/>
<comment type="caution">
    <text evidence="1">The sequence shown here is derived from an EMBL/GenBank/DDBJ whole genome shotgun (WGS) entry which is preliminary data.</text>
</comment>
<dbReference type="Proteomes" id="UP000295696">
    <property type="component" value="Unassembled WGS sequence"/>
</dbReference>
<dbReference type="RefSeq" id="WP_132241828.1">
    <property type="nucleotide sequence ID" value="NZ_CBDUOC010000099.1"/>
</dbReference>
<organism evidence="1 2">
    <name type="scientific">Primorskyibacter sedentarius</name>
    <dbReference type="NCBI Taxonomy" id="745311"/>
    <lineage>
        <taxon>Bacteria</taxon>
        <taxon>Pseudomonadati</taxon>
        <taxon>Pseudomonadota</taxon>
        <taxon>Alphaproteobacteria</taxon>
        <taxon>Rhodobacterales</taxon>
        <taxon>Roseobacteraceae</taxon>
        <taxon>Primorskyibacter</taxon>
    </lineage>
</organism>
<protein>
    <recommendedName>
        <fullName evidence="3">DUF1127 domain-containing protein</fullName>
    </recommendedName>
</protein>
<sequence>MAHTATYAATGSQGKTHGFLAFLGRIGTALIEASSHNRRLEKVERLQAMSDEQLEKLGIPRDRIVQHVFADLYHI</sequence>
<keyword evidence="2" id="KW-1185">Reference proteome</keyword>
<evidence type="ECO:0000313" key="2">
    <source>
        <dbReference type="Proteomes" id="UP000295696"/>
    </source>
</evidence>
<gene>
    <name evidence="1" type="ORF">EDD52_101708</name>
</gene>
<proteinExistence type="predicted"/>
<evidence type="ECO:0008006" key="3">
    <source>
        <dbReference type="Google" id="ProtNLM"/>
    </source>
</evidence>
<dbReference type="EMBL" id="SLZU01000001">
    <property type="protein sequence ID" value="TCS67606.1"/>
    <property type="molecule type" value="Genomic_DNA"/>
</dbReference>
<dbReference type="AlphaFoldDB" id="A0A4R3JMI3"/>
<reference evidence="1 2" key="1">
    <citation type="submission" date="2019-03" db="EMBL/GenBank/DDBJ databases">
        <title>Genomic Encyclopedia of Type Strains, Phase IV (KMG-IV): sequencing the most valuable type-strain genomes for metagenomic binning, comparative biology and taxonomic classification.</title>
        <authorList>
            <person name="Goeker M."/>
        </authorList>
    </citation>
    <scope>NUCLEOTIDE SEQUENCE [LARGE SCALE GENOMIC DNA]</scope>
    <source>
        <strain evidence="1 2">DSM 104836</strain>
    </source>
</reference>